<name>A0AAF3FQH3_9BILA</name>
<dbReference type="PANTHER" id="PTHR11346">
    <property type="entry name" value="GALECTIN"/>
    <property type="match status" value="1"/>
</dbReference>
<keyword evidence="5" id="KW-1185">Reference proteome</keyword>
<keyword evidence="3" id="KW-0732">Signal</keyword>
<evidence type="ECO:0000313" key="6">
    <source>
        <dbReference type="WBParaSite" id="MBELARI_LOCUS947"/>
    </source>
</evidence>
<dbReference type="InterPro" id="IPR044156">
    <property type="entry name" value="Galectin-like"/>
</dbReference>
<evidence type="ECO:0000313" key="5">
    <source>
        <dbReference type="Proteomes" id="UP000887575"/>
    </source>
</evidence>
<dbReference type="WBParaSite" id="MBELARI_LOCUS947">
    <property type="protein sequence ID" value="MBELARI_LOCUS947"/>
    <property type="gene ID" value="MBELARI_LOCUS947"/>
</dbReference>
<organism evidence="5 6">
    <name type="scientific">Mesorhabditis belari</name>
    <dbReference type="NCBI Taxonomy" id="2138241"/>
    <lineage>
        <taxon>Eukaryota</taxon>
        <taxon>Metazoa</taxon>
        <taxon>Ecdysozoa</taxon>
        <taxon>Nematoda</taxon>
        <taxon>Chromadorea</taxon>
        <taxon>Rhabditida</taxon>
        <taxon>Rhabditina</taxon>
        <taxon>Rhabditomorpha</taxon>
        <taxon>Rhabditoidea</taxon>
        <taxon>Rhabditidae</taxon>
        <taxon>Mesorhabditinae</taxon>
        <taxon>Mesorhabditis</taxon>
    </lineage>
</organism>
<evidence type="ECO:0000259" key="4">
    <source>
        <dbReference type="PROSITE" id="PS51304"/>
    </source>
</evidence>
<evidence type="ECO:0000256" key="3">
    <source>
        <dbReference type="SAM" id="SignalP"/>
    </source>
</evidence>
<dbReference type="InterPro" id="IPR001079">
    <property type="entry name" value="Galectin_CRD"/>
</dbReference>
<reference evidence="6" key="1">
    <citation type="submission" date="2024-02" db="UniProtKB">
        <authorList>
            <consortium name="WormBaseParasite"/>
        </authorList>
    </citation>
    <scope>IDENTIFICATION</scope>
</reference>
<dbReference type="InterPro" id="IPR013320">
    <property type="entry name" value="ConA-like_dom_sf"/>
</dbReference>
<keyword evidence="1 2" id="KW-0430">Lectin</keyword>
<dbReference type="Pfam" id="PF00337">
    <property type="entry name" value="Gal-bind_lectin"/>
    <property type="match status" value="1"/>
</dbReference>
<dbReference type="SMART" id="SM00908">
    <property type="entry name" value="Gal-bind_lectin"/>
    <property type="match status" value="1"/>
</dbReference>
<feature type="signal peptide" evidence="3">
    <location>
        <begin position="1"/>
        <end position="16"/>
    </location>
</feature>
<evidence type="ECO:0000256" key="1">
    <source>
        <dbReference type="ARBA" id="ARBA00022734"/>
    </source>
</evidence>
<dbReference type="GO" id="GO:0016936">
    <property type="term" value="F:galactoside binding"/>
    <property type="evidence" value="ECO:0007669"/>
    <property type="project" value="TreeGrafter"/>
</dbReference>
<dbReference type="Proteomes" id="UP000887575">
    <property type="component" value="Unassembled WGS sequence"/>
</dbReference>
<sequence length="502" mass="58014">MQEILFLLLFVQVAHSFSASDLLGGVEKVSRSINIPANIVSLLRLGNDGCTENTGFNSSFTGEILHLAGEFSDNKTENHLLKLNFESENGLTPLSITSRMHSFWKNQVSLAAIYEVKFLNGIVMNDTLPSPLKESNQFDIRIRFLEKQIQIFFNQGEVGTYPKPDSLAKIKKITFCSKYTKELKLFRFEGQTFTNPFTGDFNFGVGNRLEISGLPVPNVFDEAKMQKLLIENEKFEDTRLERKNKNPDVKIDLEDFLKDLKNGRVKRQAVRQARSPGDVLDIFKKPIKWYGHPEGRKEFDSFLGDSLLLNLDYQGFVPFEHNFLFDTAGYLVGGMLPSTSYRYKGETKTHSSCYKCRWYCESCCESCDYFHQQSRGESTRKQFMEDIKSVDRNKPLSERFDVTFLSKENEKVFQLTIQFYNKTIIRTSYNNGVTEKVEKDGEFPIRRWKIFDLSVLNSEDKLWIFFNGKLFNSFKHGSQTKDKITKIRIDGDLEIHQVSMTK</sequence>
<dbReference type="SMART" id="SM00276">
    <property type="entry name" value="GLECT"/>
    <property type="match status" value="1"/>
</dbReference>
<evidence type="ECO:0000256" key="2">
    <source>
        <dbReference type="RuleBase" id="RU102079"/>
    </source>
</evidence>
<dbReference type="GO" id="GO:0030246">
    <property type="term" value="F:carbohydrate binding"/>
    <property type="evidence" value="ECO:0007669"/>
    <property type="project" value="UniProtKB-UniRule"/>
</dbReference>
<dbReference type="Gene3D" id="2.60.120.200">
    <property type="match status" value="1"/>
</dbReference>
<dbReference type="AlphaFoldDB" id="A0AAF3FQH3"/>
<feature type="chain" id="PRO_5041952262" description="Galectin" evidence="3">
    <location>
        <begin position="17"/>
        <end position="502"/>
    </location>
</feature>
<dbReference type="PROSITE" id="PS51304">
    <property type="entry name" value="GALECTIN"/>
    <property type="match status" value="1"/>
</dbReference>
<proteinExistence type="predicted"/>
<accession>A0AAF3FQH3</accession>
<feature type="domain" description="Galectin" evidence="4">
    <location>
        <begin position="369"/>
        <end position="501"/>
    </location>
</feature>
<protein>
    <recommendedName>
        <fullName evidence="2">Galectin</fullName>
    </recommendedName>
</protein>
<dbReference type="SUPFAM" id="SSF49899">
    <property type="entry name" value="Concanavalin A-like lectins/glucanases"/>
    <property type="match status" value="1"/>
</dbReference>
<dbReference type="PANTHER" id="PTHR11346:SF176">
    <property type="entry name" value="32 KDA BETA-GALACTOSIDE-BINDING LECTIN LEC-3"/>
    <property type="match status" value="1"/>
</dbReference>